<dbReference type="CDD" id="cd01650">
    <property type="entry name" value="RT_nLTR_like"/>
    <property type="match status" value="1"/>
</dbReference>
<proteinExistence type="predicted"/>
<dbReference type="Pfam" id="PF00078">
    <property type="entry name" value="RVT_1"/>
    <property type="match status" value="1"/>
</dbReference>
<dbReference type="STRING" id="34475.A0A4Y9XS76"/>
<accession>A0A4Y9XS76</accession>
<comment type="caution">
    <text evidence="2">The sequence shown here is derived from an EMBL/GenBank/DDBJ whole genome shotgun (WGS) entry which is preliminary data.</text>
</comment>
<dbReference type="SUPFAM" id="SSF56672">
    <property type="entry name" value="DNA/RNA polymerases"/>
    <property type="match status" value="1"/>
</dbReference>
<sequence length="1201" mass="135988">MAELARDYHYNLQAEDISDGEGAQQAWEEAAMESLETIQAKLPEEGARELLMGRPKEEILEALRKAGTGRAAGLDGLPYEFWLALHDRWTQSSSKTPHKLDCLDLLELVYADIDRYGVCQETGFAEGWMCPIYKKKDRREISNYRPITLLNADYKVYTRIMASRIGRWANTIIHPDQAGFIPGRRITDQTQTCRVMVDYAEAVDEDGVIVALDQEKAYDKIRHDYLWIVLERFGLPITLITRIRKLYESATTVIIINGEKSSPFRVTRGVRQGDPLSCLLFDIAIEPLACALRRSTLKGFRIPGMAERLIATLFADDTSTFLAATDTWSGLWLILNGWCEASGARFNGTKTEIVPIGSRGYRDEVRRNRKINPNDPDDLIPQSAHIAEEGEPVRILGAWIGNGVDQVAVWTPTLQKINLFLERWGRCRPSLMGKRHIVQMGPGGISQYLTMVQGMPKDIETAITRMIRTFIWEDGPPKISMDTLTRPIEEGGIGLLDIKVRNEAIDLMWAKSYLTLSDDRPRWAYAVDIILGKCASRDAGAIKQNAQVNAFLQSWSPATKGGSKLPGYLKRMLTTAKKHNASFEAIKLDARAKKALPIWYHLGATKHLRRLNNTKISNCLRETHGVKYVADLISPPKRQCYITAKQVSNDFLPECDCPECSQDKARGCKNPMKCCRAMENLIAQIRPKWSPTAEPTPDGLSLTKRRKDANDKALQEQGDILFDPSVTTRGPIHEAFRVFVDPSVHDMPPAVRERRGRIVNEEEVTAYISGPLKRSLIPQVAQKRQQGAGFIAYARQTGECTWVRPDETQVNKTETRGEVWAAIKAVMDTPKDAPLRIVCTSRSLIKDLTVRLPGWENRGWLGVADALPMKALVNQLRQRCAPTSLCTPRNRTETEAVYQTTVTAIRTLKRDDPMTTVTARIDPAFNLTGAKISTLTQAIAYKGARSKVAPQDRPQTKKTMDGIMEHLERHGDFDVPEAQIWRSLRNRNIHKKVTDFLWKTLHSAHRIGPFWRRIEGYEDRAICASCGVTETMEHIMIHCKAKGRQEVWKLTSALWARKQRRWPTLAMEDILVAGLGLYPRRASEKRSEPLARLWRIIIPEAAHLIWKLRCERVIGHADEDDWQHTGKAITQRWYAAMNRRLHIDLVATKTKFGHLTKNSRTVQSTWTKTIGDELGWQEDWTRVPWVLVGIDPGICAEVDPG</sequence>
<dbReference type="InterPro" id="IPR036397">
    <property type="entry name" value="RNaseH_sf"/>
</dbReference>
<dbReference type="AlphaFoldDB" id="A0A4Y9XS76"/>
<dbReference type="EMBL" id="SEKV01000893">
    <property type="protein sequence ID" value="TFY52956.1"/>
    <property type="molecule type" value="Genomic_DNA"/>
</dbReference>
<reference evidence="2 3" key="1">
    <citation type="submission" date="2019-01" db="EMBL/GenBank/DDBJ databases">
        <title>Genome sequencing of the rare red list fungi Fomitopsis rosea.</title>
        <authorList>
            <person name="Buettner E."/>
            <person name="Kellner H."/>
        </authorList>
    </citation>
    <scope>NUCLEOTIDE SEQUENCE [LARGE SCALE GENOMIC DNA]</scope>
    <source>
        <strain evidence="2 3">DSM 105464</strain>
    </source>
</reference>
<name>A0A4Y9XS76_9APHY</name>
<protein>
    <recommendedName>
        <fullName evidence="1">Reverse transcriptase domain-containing protein</fullName>
    </recommendedName>
</protein>
<gene>
    <name evidence="2" type="ORF">EVJ58_g9721</name>
</gene>
<evidence type="ECO:0000313" key="3">
    <source>
        <dbReference type="Proteomes" id="UP000298390"/>
    </source>
</evidence>
<dbReference type="PANTHER" id="PTHR19446">
    <property type="entry name" value="REVERSE TRANSCRIPTASES"/>
    <property type="match status" value="1"/>
</dbReference>
<dbReference type="InterPro" id="IPR043502">
    <property type="entry name" value="DNA/RNA_pol_sf"/>
</dbReference>
<dbReference type="Proteomes" id="UP000298390">
    <property type="component" value="Unassembled WGS sequence"/>
</dbReference>
<evidence type="ECO:0000259" key="1">
    <source>
        <dbReference type="PROSITE" id="PS50878"/>
    </source>
</evidence>
<dbReference type="Gene3D" id="3.30.420.10">
    <property type="entry name" value="Ribonuclease H-like superfamily/Ribonuclease H"/>
    <property type="match status" value="1"/>
</dbReference>
<feature type="domain" description="Reverse transcriptase" evidence="1">
    <location>
        <begin position="113"/>
        <end position="404"/>
    </location>
</feature>
<organism evidence="2 3">
    <name type="scientific">Rhodofomes roseus</name>
    <dbReference type="NCBI Taxonomy" id="34475"/>
    <lineage>
        <taxon>Eukaryota</taxon>
        <taxon>Fungi</taxon>
        <taxon>Dikarya</taxon>
        <taxon>Basidiomycota</taxon>
        <taxon>Agaricomycotina</taxon>
        <taxon>Agaricomycetes</taxon>
        <taxon>Polyporales</taxon>
        <taxon>Rhodofomes</taxon>
    </lineage>
</organism>
<dbReference type="PROSITE" id="PS50878">
    <property type="entry name" value="RT_POL"/>
    <property type="match status" value="1"/>
</dbReference>
<evidence type="ECO:0000313" key="2">
    <source>
        <dbReference type="EMBL" id="TFY52956.1"/>
    </source>
</evidence>
<dbReference type="GO" id="GO:0003676">
    <property type="term" value="F:nucleic acid binding"/>
    <property type="evidence" value="ECO:0007669"/>
    <property type="project" value="InterPro"/>
</dbReference>
<dbReference type="InterPro" id="IPR000477">
    <property type="entry name" value="RT_dom"/>
</dbReference>